<keyword evidence="2" id="KW-1185">Reference proteome</keyword>
<reference evidence="1" key="1">
    <citation type="journal article" date="2014" name="Int. J. Syst. Evol. Microbiol.">
        <title>Complete genome sequence of Corynebacterium casei LMG S-19264T (=DSM 44701T), isolated from a smear-ripened cheese.</title>
        <authorList>
            <consortium name="US DOE Joint Genome Institute (JGI-PGF)"/>
            <person name="Walter F."/>
            <person name="Albersmeier A."/>
            <person name="Kalinowski J."/>
            <person name="Ruckert C."/>
        </authorList>
    </citation>
    <scope>NUCLEOTIDE SEQUENCE</scope>
    <source>
        <strain evidence="1">VKM Ac-1321</strain>
    </source>
</reference>
<dbReference type="RefSeq" id="WP_261965041.1">
    <property type="nucleotide sequence ID" value="NZ_BAAAXA010000001.1"/>
</dbReference>
<dbReference type="Proteomes" id="UP001143480">
    <property type="component" value="Unassembled WGS sequence"/>
</dbReference>
<accession>A0A9W6KQ47</accession>
<name>A0A9W6KQ47_9ACTN</name>
<sequence length="85" mass="9145">MNELVEALTGPDRRRPALDVQPAVERCRTAAMPDLDIVERWIGDNPRTAVAPDLAPPIASIRPVSPTPGPGLTVDERKVRALAIA</sequence>
<dbReference type="EMBL" id="BSFP01000058">
    <property type="protein sequence ID" value="GLL05498.1"/>
    <property type="molecule type" value="Genomic_DNA"/>
</dbReference>
<comment type="caution">
    <text evidence="1">The sequence shown here is derived from an EMBL/GenBank/DDBJ whole genome shotgun (WGS) entry which is preliminary data.</text>
</comment>
<protein>
    <submittedName>
        <fullName evidence="1">Uncharacterized protein</fullName>
    </submittedName>
</protein>
<evidence type="ECO:0000313" key="1">
    <source>
        <dbReference type="EMBL" id="GLL05498.1"/>
    </source>
</evidence>
<evidence type="ECO:0000313" key="2">
    <source>
        <dbReference type="Proteomes" id="UP001143480"/>
    </source>
</evidence>
<dbReference type="AlphaFoldDB" id="A0A9W6KQ47"/>
<reference evidence="1" key="2">
    <citation type="submission" date="2023-01" db="EMBL/GenBank/DDBJ databases">
        <authorList>
            <person name="Sun Q."/>
            <person name="Evtushenko L."/>
        </authorList>
    </citation>
    <scope>NUCLEOTIDE SEQUENCE</scope>
    <source>
        <strain evidence="1">VKM Ac-1321</strain>
    </source>
</reference>
<gene>
    <name evidence="1" type="ORF">GCM10017581_072450</name>
</gene>
<organism evidence="1 2">
    <name type="scientific">Dactylosporangium matsuzakiense</name>
    <dbReference type="NCBI Taxonomy" id="53360"/>
    <lineage>
        <taxon>Bacteria</taxon>
        <taxon>Bacillati</taxon>
        <taxon>Actinomycetota</taxon>
        <taxon>Actinomycetes</taxon>
        <taxon>Micromonosporales</taxon>
        <taxon>Micromonosporaceae</taxon>
        <taxon>Dactylosporangium</taxon>
    </lineage>
</organism>
<proteinExistence type="predicted"/>